<accession>B6IPX7</accession>
<evidence type="ECO:0000313" key="2">
    <source>
        <dbReference type="Proteomes" id="UP000001591"/>
    </source>
</evidence>
<dbReference type="AlphaFoldDB" id="B6IPX7"/>
<name>B6IPX7_RHOCS</name>
<sequence>MTVRTTMEDAMPTPRDNTQALDAFLARKAEIDTMLARLAALSADHFNVAPDDIHWGHVGTLATYAELLKRITDAAFREGEHAD</sequence>
<gene>
    <name evidence="1" type="ordered locus">RC1_0064</name>
</gene>
<dbReference type="EMBL" id="CP000613">
    <property type="protein sequence ID" value="ACI97513.1"/>
    <property type="molecule type" value="Genomic_DNA"/>
</dbReference>
<keyword evidence="2" id="KW-1185">Reference proteome</keyword>
<dbReference type="eggNOG" id="ENOG50330MI">
    <property type="taxonomic scope" value="Bacteria"/>
</dbReference>
<dbReference type="RefSeq" id="WP_012565304.1">
    <property type="nucleotide sequence ID" value="NC_011420.2"/>
</dbReference>
<evidence type="ECO:0000313" key="1">
    <source>
        <dbReference type="EMBL" id="ACI97513.1"/>
    </source>
</evidence>
<dbReference type="STRING" id="414684.RC1_0064"/>
<reference evidence="1 2" key="1">
    <citation type="journal article" date="2010" name="BMC Genomics">
        <title>Metabolic flexibility revealed in the genome of the cyst-forming alpha-1 proteobacterium Rhodospirillum centenum.</title>
        <authorList>
            <person name="Lu Y.K."/>
            <person name="Marden J."/>
            <person name="Han M."/>
            <person name="Swingley W.D."/>
            <person name="Mastrian S.D."/>
            <person name="Chowdhury S.R."/>
            <person name="Hao J."/>
            <person name="Helmy T."/>
            <person name="Kim S."/>
            <person name="Kurdoglu A.A."/>
            <person name="Matthies H.J."/>
            <person name="Rollo D."/>
            <person name="Stothard P."/>
            <person name="Blankenship R.E."/>
            <person name="Bauer C.E."/>
            <person name="Touchman J.W."/>
        </authorList>
    </citation>
    <scope>NUCLEOTIDE SEQUENCE [LARGE SCALE GENOMIC DNA]</scope>
    <source>
        <strain evidence="2">ATCC 51521 / SW</strain>
    </source>
</reference>
<protein>
    <submittedName>
        <fullName evidence="1">Uncharacterized protein</fullName>
    </submittedName>
</protein>
<dbReference type="HOGENOM" id="CLU_153868_1_0_5"/>
<dbReference type="Proteomes" id="UP000001591">
    <property type="component" value="Chromosome"/>
</dbReference>
<proteinExistence type="predicted"/>
<organism evidence="1 2">
    <name type="scientific">Rhodospirillum centenum (strain ATCC 51521 / SW)</name>
    <dbReference type="NCBI Taxonomy" id="414684"/>
    <lineage>
        <taxon>Bacteria</taxon>
        <taxon>Pseudomonadati</taxon>
        <taxon>Pseudomonadota</taxon>
        <taxon>Alphaproteobacteria</taxon>
        <taxon>Rhodospirillales</taxon>
        <taxon>Rhodospirillaceae</taxon>
        <taxon>Rhodospirillum</taxon>
    </lineage>
</organism>
<dbReference type="KEGG" id="rce:RC1_0064"/>